<protein>
    <submittedName>
        <fullName evidence="1">Uncharacterized protein</fullName>
    </submittedName>
</protein>
<name>A0A9P0H3P2_NEZVI</name>
<reference evidence="1" key="1">
    <citation type="submission" date="2022-01" db="EMBL/GenBank/DDBJ databases">
        <authorList>
            <person name="King R."/>
        </authorList>
    </citation>
    <scope>NUCLEOTIDE SEQUENCE</scope>
</reference>
<keyword evidence="2" id="KW-1185">Reference proteome</keyword>
<sequence>MLSSLKEKLNSVQEGIVYSISRDELPFWTQKRDSLAGAHLLSKYQHDWQDIHTLTEQNVTHAKAIDFQIEEVNRCFKLHWHAVKRFSSDVKNLNAILTHTEKALNEIGNIRTLIDEVFYLIVEVEDLIEENRLTNAMSNAKDKLLCHHENKLLSVDALKEKLAEDYKIRLKVIDEEKDQLKKKSFQMAEKKFLEDINAYKESGMLPKRKKADEQLLKIEDIEIEQDLSILQQYLDD</sequence>
<proteinExistence type="predicted"/>
<dbReference type="AlphaFoldDB" id="A0A9P0H3P2"/>
<accession>A0A9P0H3P2</accession>
<dbReference type="EMBL" id="OV725078">
    <property type="protein sequence ID" value="CAH1393030.1"/>
    <property type="molecule type" value="Genomic_DNA"/>
</dbReference>
<dbReference type="OrthoDB" id="2445127at2759"/>
<dbReference type="Proteomes" id="UP001152798">
    <property type="component" value="Chromosome 2"/>
</dbReference>
<organism evidence="1 2">
    <name type="scientific">Nezara viridula</name>
    <name type="common">Southern green stink bug</name>
    <name type="synonym">Cimex viridulus</name>
    <dbReference type="NCBI Taxonomy" id="85310"/>
    <lineage>
        <taxon>Eukaryota</taxon>
        <taxon>Metazoa</taxon>
        <taxon>Ecdysozoa</taxon>
        <taxon>Arthropoda</taxon>
        <taxon>Hexapoda</taxon>
        <taxon>Insecta</taxon>
        <taxon>Pterygota</taxon>
        <taxon>Neoptera</taxon>
        <taxon>Paraneoptera</taxon>
        <taxon>Hemiptera</taxon>
        <taxon>Heteroptera</taxon>
        <taxon>Panheteroptera</taxon>
        <taxon>Pentatomomorpha</taxon>
        <taxon>Pentatomoidea</taxon>
        <taxon>Pentatomidae</taxon>
        <taxon>Pentatominae</taxon>
        <taxon>Nezara</taxon>
    </lineage>
</organism>
<evidence type="ECO:0000313" key="2">
    <source>
        <dbReference type="Proteomes" id="UP001152798"/>
    </source>
</evidence>
<gene>
    <name evidence="1" type="ORF">NEZAVI_LOCUS3762</name>
</gene>
<evidence type="ECO:0000313" key="1">
    <source>
        <dbReference type="EMBL" id="CAH1393030.1"/>
    </source>
</evidence>